<dbReference type="OrthoDB" id="21474at2759"/>
<feature type="compositionally biased region" description="Polar residues" evidence="9">
    <location>
        <begin position="272"/>
        <end position="292"/>
    </location>
</feature>
<evidence type="ECO:0000313" key="12">
    <source>
        <dbReference type="Proteomes" id="UP000803844"/>
    </source>
</evidence>
<feature type="compositionally biased region" description="Basic and acidic residues" evidence="9">
    <location>
        <begin position="318"/>
        <end position="342"/>
    </location>
</feature>
<feature type="compositionally biased region" description="Basic residues" evidence="9">
    <location>
        <begin position="255"/>
        <end position="266"/>
    </location>
</feature>
<feature type="region of interest" description="Disordered" evidence="9">
    <location>
        <begin position="210"/>
        <end position="346"/>
    </location>
</feature>
<organism evidence="11 12">
    <name type="scientific">Cryphonectria parasitica (strain ATCC 38755 / EP155)</name>
    <dbReference type="NCBI Taxonomy" id="660469"/>
    <lineage>
        <taxon>Eukaryota</taxon>
        <taxon>Fungi</taxon>
        <taxon>Dikarya</taxon>
        <taxon>Ascomycota</taxon>
        <taxon>Pezizomycotina</taxon>
        <taxon>Sordariomycetes</taxon>
        <taxon>Sordariomycetidae</taxon>
        <taxon>Diaporthales</taxon>
        <taxon>Cryphonectriaceae</taxon>
        <taxon>Cryphonectria-Endothia species complex</taxon>
        <taxon>Cryphonectria</taxon>
    </lineage>
</organism>
<evidence type="ECO:0000256" key="8">
    <source>
        <dbReference type="PROSITE-ProRule" id="PRU01145"/>
    </source>
</evidence>
<feature type="region of interest" description="Disordered" evidence="9">
    <location>
        <begin position="75"/>
        <end position="98"/>
    </location>
</feature>
<comment type="caution">
    <text evidence="11">The sequence shown here is derived from an EMBL/GenBank/DDBJ whole genome shotgun (WGS) entry which is preliminary data.</text>
</comment>
<evidence type="ECO:0000256" key="4">
    <source>
        <dbReference type="ARBA" id="ARBA00022771"/>
    </source>
</evidence>
<keyword evidence="3" id="KW-0677">Repeat</keyword>
<dbReference type="InterPro" id="IPR014898">
    <property type="entry name" value="Znf_C2H2_LYAR"/>
</dbReference>
<dbReference type="GO" id="GO:0008270">
    <property type="term" value="F:zinc ion binding"/>
    <property type="evidence" value="ECO:0007669"/>
    <property type="project" value="UniProtKB-KW"/>
</dbReference>
<evidence type="ECO:0000256" key="2">
    <source>
        <dbReference type="ARBA" id="ARBA00022723"/>
    </source>
</evidence>
<name>A0A9P5CMW7_CRYP1</name>
<comment type="subcellular location">
    <subcellularLocation>
        <location evidence="1">Nucleus</location>
    </subcellularLocation>
</comment>
<dbReference type="GO" id="GO:0006364">
    <property type="term" value="P:rRNA processing"/>
    <property type="evidence" value="ECO:0007669"/>
    <property type="project" value="TreeGrafter"/>
</dbReference>
<proteinExistence type="inferred from homology"/>
<dbReference type="GO" id="GO:0005730">
    <property type="term" value="C:nucleolus"/>
    <property type="evidence" value="ECO:0007669"/>
    <property type="project" value="TreeGrafter"/>
</dbReference>
<evidence type="ECO:0000256" key="1">
    <source>
        <dbReference type="ARBA" id="ARBA00004123"/>
    </source>
</evidence>
<dbReference type="GeneID" id="63843529"/>
<keyword evidence="6" id="KW-0539">Nucleus</keyword>
<evidence type="ECO:0000256" key="6">
    <source>
        <dbReference type="ARBA" id="ARBA00023242"/>
    </source>
</evidence>
<feature type="compositionally biased region" description="Low complexity" evidence="9">
    <location>
        <begin position="79"/>
        <end position="98"/>
    </location>
</feature>
<dbReference type="GO" id="GO:0003677">
    <property type="term" value="F:DNA binding"/>
    <property type="evidence" value="ECO:0007669"/>
    <property type="project" value="InterPro"/>
</dbReference>
<dbReference type="Pfam" id="PF08790">
    <property type="entry name" value="zf-LYAR"/>
    <property type="match status" value="1"/>
</dbReference>
<gene>
    <name evidence="11" type="ORF">M406DRAFT_98346</name>
</gene>
<comment type="similarity">
    <text evidence="7">Belongs to the UPF0743 family.</text>
</comment>
<dbReference type="RefSeq" id="XP_040775785.1">
    <property type="nucleotide sequence ID" value="XM_040926400.1"/>
</dbReference>
<dbReference type="InterPro" id="IPR039999">
    <property type="entry name" value="LYAR"/>
</dbReference>
<protein>
    <recommendedName>
        <fullName evidence="10">Zinc finger C2H2 LYAR-type domain-containing protein</fullName>
    </recommendedName>
</protein>
<feature type="compositionally biased region" description="Pro residues" evidence="9">
    <location>
        <begin position="119"/>
        <end position="131"/>
    </location>
</feature>
<dbReference type="AlphaFoldDB" id="A0A9P5CMW7"/>
<evidence type="ECO:0000256" key="3">
    <source>
        <dbReference type="ARBA" id="ARBA00022737"/>
    </source>
</evidence>
<feature type="compositionally biased region" description="Basic residues" evidence="9">
    <location>
        <begin position="307"/>
        <end position="317"/>
    </location>
</feature>
<feature type="region of interest" description="Disordered" evidence="9">
    <location>
        <begin position="112"/>
        <end position="132"/>
    </location>
</feature>
<evidence type="ECO:0000256" key="9">
    <source>
        <dbReference type="SAM" id="MobiDB-lite"/>
    </source>
</evidence>
<dbReference type="Gene3D" id="3.30.1490.490">
    <property type="match status" value="1"/>
</dbReference>
<dbReference type="FunFam" id="3.30.1490.490:FF:000001">
    <property type="entry name" value="cell growth-regulating nucleolar protein-like"/>
    <property type="match status" value="1"/>
</dbReference>
<dbReference type="PROSITE" id="PS51804">
    <property type="entry name" value="ZF_C2HC_LYAR"/>
    <property type="match status" value="2"/>
</dbReference>
<dbReference type="Proteomes" id="UP000803844">
    <property type="component" value="Unassembled WGS sequence"/>
</dbReference>
<evidence type="ECO:0000313" key="11">
    <source>
        <dbReference type="EMBL" id="KAF3764824.1"/>
    </source>
</evidence>
<dbReference type="PANTHER" id="PTHR13100">
    <property type="entry name" value="CELL GROWTH-REGULATING NUCLEOLAR PROTEIN LYAR"/>
    <property type="match status" value="1"/>
</dbReference>
<keyword evidence="4 8" id="KW-0863">Zinc-finger</keyword>
<evidence type="ECO:0000259" key="10">
    <source>
        <dbReference type="Pfam" id="PF08790"/>
    </source>
</evidence>
<accession>A0A9P5CMW7</accession>
<keyword evidence="5" id="KW-0862">Zinc</keyword>
<dbReference type="GO" id="GO:0000122">
    <property type="term" value="P:negative regulation of transcription by RNA polymerase II"/>
    <property type="evidence" value="ECO:0007669"/>
    <property type="project" value="TreeGrafter"/>
</dbReference>
<sequence length="420" mass="46539">MVSFQCEACGDVLTKKKLDPHRNRCRAATFTCIDCMVHFYGTDYRSHTSCMTEEQKYQGALYKNKKAKTTDRITTSVQNNNNYNSNNNDTNSNGNNKDNMAHRAYVEEVPDYDGWEKPANPPPPAPSPPPANDFNVFEYMVNPTPTASAVALPTALGPSEAAPSEQNQLAMISYGTGPILGVTFETPLPRDGKKDKKRKRLHIDTHDLEMTDAPGLHTGLTGGMSKMLSRPQTLPSPDYSGSGGEFGETPASPLKKSRHSKHHRSSRPVSGIGNNIMSMLTNSGTSNNPTSKANKRKSMVSTTTTSSKKRHSHHRSRHLEGAKEPRLLEYKSESTHERDGHRSGAGPMVVFGQRADLFFSMVNKGPESQRGCSFNKALKRFHRERSGAGNTSPKPLEEKELFRSLRMKRNDRGEIVLFSV</sequence>
<evidence type="ECO:0000256" key="7">
    <source>
        <dbReference type="ARBA" id="ARBA00061084"/>
    </source>
</evidence>
<keyword evidence="12" id="KW-1185">Reference proteome</keyword>
<keyword evidence="2" id="KW-0479">Metal-binding</keyword>
<reference evidence="11" key="1">
    <citation type="journal article" date="2020" name="Phytopathology">
        <title>Genome sequence of the chestnut blight fungus Cryphonectria parasitica EP155: A fundamental resource for an archetypical invasive plant pathogen.</title>
        <authorList>
            <person name="Crouch J.A."/>
            <person name="Dawe A."/>
            <person name="Aerts A."/>
            <person name="Barry K."/>
            <person name="Churchill A.C.L."/>
            <person name="Grimwood J."/>
            <person name="Hillman B."/>
            <person name="Milgroom M.G."/>
            <person name="Pangilinan J."/>
            <person name="Smith M."/>
            <person name="Salamov A."/>
            <person name="Schmutz J."/>
            <person name="Yadav J."/>
            <person name="Grigoriev I.V."/>
            <person name="Nuss D."/>
        </authorList>
    </citation>
    <scope>NUCLEOTIDE SEQUENCE</scope>
    <source>
        <strain evidence="11">EP155</strain>
    </source>
</reference>
<feature type="domain" description="Zinc finger C2H2 LYAR-type" evidence="10">
    <location>
        <begin position="30"/>
        <end position="57"/>
    </location>
</feature>
<dbReference type="EMBL" id="MU032348">
    <property type="protein sequence ID" value="KAF3764824.1"/>
    <property type="molecule type" value="Genomic_DNA"/>
</dbReference>
<dbReference type="InterPro" id="IPR036236">
    <property type="entry name" value="Znf_C2H2_sf"/>
</dbReference>
<evidence type="ECO:0000256" key="5">
    <source>
        <dbReference type="ARBA" id="ARBA00022833"/>
    </source>
</evidence>
<dbReference type="PANTHER" id="PTHR13100:SF10">
    <property type="entry name" value="CELL GROWTH-REGULATING NUCLEOLAR PROTEIN"/>
    <property type="match status" value="1"/>
</dbReference>
<dbReference type="SUPFAM" id="SSF57667">
    <property type="entry name" value="beta-beta-alpha zinc fingers"/>
    <property type="match status" value="2"/>
</dbReference>